<feature type="transmembrane region" description="Helical" evidence="1">
    <location>
        <begin position="46"/>
        <end position="66"/>
    </location>
</feature>
<reference evidence="2 3" key="2">
    <citation type="submission" date="2018-11" db="EMBL/GenBank/DDBJ databases">
        <authorList>
            <consortium name="Pathogen Informatics"/>
        </authorList>
    </citation>
    <scope>NUCLEOTIDE SEQUENCE [LARGE SCALE GENOMIC DNA]</scope>
</reference>
<feature type="transmembrane region" description="Helical" evidence="1">
    <location>
        <begin position="182"/>
        <end position="200"/>
    </location>
</feature>
<keyword evidence="1" id="KW-0812">Transmembrane</keyword>
<dbReference type="Pfam" id="PF10326">
    <property type="entry name" value="7TM_GPCR_Str"/>
    <property type="match status" value="2"/>
</dbReference>
<dbReference type="PANTHER" id="PTHR47758">
    <property type="entry name" value="SERPENTINE RECEPTOR, CLASS M-RELATED"/>
    <property type="match status" value="1"/>
</dbReference>
<evidence type="ECO:0000313" key="2">
    <source>
        <dbReference type="EMBL" id="VDL77667.1"/>
    </source>
</evidence>
<keyword evidence="1" id="KW-1133">Transmembrane helix</keyword>
<keyword evidence="1" id="KW-0472">Membrane</keyword>
<proteinExistence type="predicted"/>
<reference evidence="4" key="1">
    <citation type="submission" date="2017-02" db="UniProtKB">
        <authorList>
            <consortium name="WormBaseParasite"/>
        </authorList>
    </citation>
    <scope>IDENTIFICATION</scope>
</reference>
<evidence type="ECO:0000313" key="4">
    <source>
        <dbReference type="WBParaSite" id="NBR_0001407701-mRNA-1"/>
    </source>
</evidence>
<dbReference type="WBParaSite" id="NBR_0001407701-mRNA-1">
    <property type="protein sequence ID" value="NBR_0001407701-mRNA-1"/>
    <property type="gene ID" value="NBR_0001407701"/>
</dbReference>
<dbReference type="EMBL" id="UYSL01021236">
    <property type="protein sequence ID" value="VDL77667.1"/>
    <property type="molecule type" value="Genomic_DNA"/>
</dbReference>
<feature type="transmembrane region" description="Helical" evidence="1">
    <location>
        <begin position="212"/>
        <end position="232"/>
    </location>
</feature>
<keyword evidence="3" id="KW-1185">Reference proteome</keyword>
<feature type="transmembrane region" description="Helical" evidence="1">
    <location>
        <begin position="87"/>
        <end position="109"/>
    </location>
</feature>
<feature type="transmembrane region" description="Helical" evidence="1">
    <location>
        <begin position="129"/>
        <end position="148"/>
    </location>
</feature>
<protein>
    <submittedName>
        <fullName evidence="4">G_PROTEIN_RECEP_F1_2 domain-containing protein</fullName>
    </submittedName>
</protein>
<sequence>MFMRNGLSTAASIVSIILNLLLIILLRANAKRVVGLYHNMMIGSAVYDTLFSIMFIIAAPTLTAKVEEQSVFILKAGIPMPLSAGRFILVCWVFFLSVSIAVSPCHFIFRYIQVCMPLSSYNKRTYSVLLVPIVMASIGGTMLSFSSWPSRAVIVYFEHLMYPFHFHGAKSFLVASLDARQFIVPFLCIHTPFYVCLLAPLCHVDTGLAADYLPILFACSPALNPLIILYLVRDLRSSSAAFFKTLAISQKCFIKSRSDINVRPVA</sequence>
<dbReference type="Proteomes" id="UP000271162">
    <property type="component" value="Unassembled WGS sequence"/>
</dbReference>
<organism evidence="4">
    <name type="scientific">Nippostrongylus brasiliensis</name>
    <name type="common">Rat hookworm</name>
    <dbReference type="NCBI Taxonomy" id="27835"/>
    <lineage>
        <taxon>Eukaryota</taxon>
        <taxon>Metazoa</taxon>
        <taxon>Ecdysozoa</taxon>
        <taxon>Nematoda</taxon>
        <taxon>Chromadorea</taxon>
        <taxon>Rhabditida</taxon>
        <taxon>Rhabditina</taxon>
        <taxon>Rhabditomorpha</taxon>
        <taxon>Strongyloidea</taxon>
        <taxon>Heligmosomidae</taxon>
        <taxon>Nippostrongylus</taxon>
    </lineage>
</organism>
<dbReference type="InterPro" id="IPR019428">
    <property type="entry name" value="7TM_GPCR_serpentine_rcpt_Str"/>
</dbReference>
<dbReference type="SUPFAM" id="SSF81321">
    <property type="entry name" value="Family A G protein-coupled receptor-like"/>
    <property type="match status" value="1"/>
</dbReference>
<evidence type="ECO:0000256" key="1">
    <source>
        <dbReference type="SAM" id="Phobius"/>
    </source>
</evidence>
<evidence type="ECO:0000313" key="3">
    <source>
        <dbReference type="Proteomes" id="UP000271162"/>
    </source>
</evidence>
<dbReference type="OMA" id="PISWACT"/>
<name>A0A0N4YC30_NIPBR</name>
<accession>A0A0N4YC30</accession>
<gene>
    <name evidence="2" type="ORF">NBR_LOCUS14078</name>
</gene>
<dbReference type="AlphaFoldDB" id="A0A0N4YC30"/>
<dbReference type="PANTHER" id="PTHR47758:SF4">
    <property type="entry name" value="SERPENTINE RECEPTOR, CLASS M"/>
    <property type="match status" value="1"/>
</dbReference>